<dbReference type="InterPro" id="IPR046070">
    <property type="entry name" value="DUF6029"/>
</dbReference>
<feature type="signal peptide" evidence="1">
    <location>
        <begin position="1"/>
        <end position="17"/>
    </location>
</feature>
<keyword evidence="1" id="KW-0732">Signal</keyword>
<dbReference type="Pfam" id="PF19494">
    <property type="entry name" value="DUF6029"/>
    <property type="match status" value="1"/>
</dbReference>
<evidence type="ECO:0000256" key="1">
    <source>
        <dbReference type="SAM" id="SignalP"/>
    </source>
</evidence>
<evidence type="ECO:0000313" key="2">
    <source>
        <dbReference type="EMBL" id="HGK27554.1"/>
    </source>
</evidence>
<dbReference type="EMBL" id="DSUT01000020">
    <property type="protein sequence ID" value="HGK27554.1"/>
    <property type="molecule type" value="Genomic_DNA"/>
</dbReference>
<sequence length="492" mass="55076">MRAGVALLLLLIATAFTQTGRSLSVQGVNRAEFWAYRQDWATHLDNKLELSLRYADLKGELGLLWFEPSKHSPAVRKPLRLFDYSLAYSPKQLEILFGRFFQTFGKGLALSSYSDDDFRHYKSLHGLRGIFRLPLRSELVLLGGRLRDVFFQENTYKTMNASDTGDQVLGADFETRPLKWAGLGGRYVRINRELDPTAKAFTELFGGSGQASIGPVDVYAEVCQRLGTKPGIGGRENGFGYYVSGTLALAGFSVLGQFMDYDKLGFPTGVYHYNDPPTPIKSGVAINRGVDERGFGLEVSGSPLPALYLEANLGRLYVHDDTSAGVLEWEGKSRYSLGTDWTFEAKFNHMLQKNIELGTEARITDRPTILVNYLLGNHTFAFEAEYGFVVEQPTDTTHGSRWNYHEPLLSMSYGYGEALLFTVGWQGVDKDSLKRYDNAKSWPMFEVVWSITERNVLRVRAGAEKGGYTCSGGVCRYETPFTGAKLQLISRF</sequence>
<dbReference type="AlphaFoldDB" id="A0A7C4G955"/>
<gene>
    <name evidence="2" type="ORF">ENS41_01170</name>
</gene>
<evidence type="ECO:0008006" key="3">
    <source>
        <dbReference type="Google" id="ProtNLM"/>
    </source>
</evidence>
<reference evidence="2" key="1">
    <citation type="journal article" date="2020" name="mSystems">
        <title>Genome- and Community-Level Interaction Insights into Carbon Utilization and Element Cycling Functions of Hydrothermarchaeota in Hydrothermal Sediment.</title>
        <authorList>
            <person name="Zhou Z."/>
            <person name="Liu Y."/>
            <person name="Xu W."/>
            <person name="Pan J."/>
            <person name="Luo Z.H."/>
            <person name="Li M."/>
        </authorList>
    </citation>
    <scope>NUCLEOTIDE SEQUENCE [LARGE SCALE GENOMIC DNA]</scope>
    <source>
        <strain evidence="2">SpSt-488</strain>
    </source>
</reference>
<comment type="caution">
    <text evidence="2">The sequence shown here is derived from an EMBL/GenBank/DDBJ whole genome shotgun (WGS) entry which is preliminary data.</text>
</comment>
<organism evidence="2">
    <name type="scientific">candidate division WOR-3 bacterium</name>
    <dbReference type="NCBI Taxonomy" id="2052148"/>
    <lineage>
        <taxon>Bacteria</taxon>
        <taxon>Bacteria division WOR-3</taxon>
    </lineage>
</organism>
<accession>A0A7C4G955</accession>
<name>A0A7C4G955_UNCW3</name>
<proteinExistence type="predicted"/>
<feature type="chain" id="PRO_5027579327" description="Alginate export domain-containing protein" evidence="1">
    <location>
        <begin position="18"/>
        <end position="492"/>
    </location>
</feature>
<protein>
    <recommendedName>
        <fullName evidence="3">Alginate export domain-containing protein</fullName>
    </recommendedName>
</protein>